<dbReference type="SUPFAM" id="SSF56219">
    <property type="entry name" value="DNase I-like"/>
    <property type="match status" value="1"/>
</dbReference>
<comment type="caution">
    <text evidence="3">The sequence shown here is derived from an EMBL/GenBank/DDBJ whole genome shotgun (WGS) entry which is preliminary data.</text>
</comment>
<dbReference type="InterPro" id="IPR013783">
    <property type="entry name" value="Ig-like_fold"/>
</dbReference>
<evidence type="ECO:0000259" key="2">
    <source>
        <dbReference type="SMART" id="SM00128"/>
    </source>
</evidence>
<dbReference type="PANTHER" id="PTHR11200:SF300">
    <property type="entry name" value="TYPE II INOSITOL 1,4,5-TRISPHOSPHATE 5-PHOSPHATASE"/>
    <property type="match status" value="1"/>
</dbReference>
<feature type="region of interest" description="Disordered" evidence="1">
    <location>
        <begin position="92"/>
        <end position="115"/>
    </location>
</feature>
<gene>
    <name evidence="3" type="ORF">UCRPC4_g03868</name>
</gene>
<dbReference type="GO" id="GO:0046856">
    <property type="term" value="P:phosphatidylinositol dephosphorylation"/>
    <property type="evidence" value="ECO:0007669"/>
    <property type="project" value="InterPro"/>
</dbReference>
<dbReference type="Proteomes" id="UP000053317">
    <property type="component" value="Unassembled WGS sequence"/>
</dbReference>
<dbReference type="Pfam" id="PF22669">
    <property type="entry name" value="Exo_endo_phos2"/>
    <property type="match status" value="2"/>
</dbReference>
<name>A0A0G2GBR2_PHACM</name>
<dbReference type="Gene3D" id="3.60.10.10">
    <property type="entry name" value="Endonuclease/exonuclease/phosphatase"/>
    <property type="match status" value="1"/>
</dbReference>
<feature type="region of interest" description="Disordered" evidence="1">
    <location>
        <begin position="1"/>
        <end position="41"/>
    </location>
</feature>
<dbReference type="GO" id="GO:0004439">
    <property type="term" value="F:phosphatidylinositol-4,5-bisphosphate 5-phosphatase activity"/>
    <property type="evidence" value="ECO:0007669"/>
    <property type="project" value="TreeGrafter"/>
</dbReference>
<feature type="region of interest" description="Disordered" evidence="1">
    <location>
        <begin position="974"/>
        <end position="1045"/>
    </location>
</feature>
<feature type="domain" description="Inositol polyphosphate-related phosphatase" evidence="2">
    <location>
        <begin position="56"/>
        <end position="481"/>
    </location>
</feature>
<organism evidence="3 4">
    <name type="scientific">Phaeomoniella chlamydospora</name>
    <name type="common">Phaeoacremonium chlamydosporum</name>
    <dbReference type="NCBI Taxonomy" id="158046"/>
    <lineage>
        <taxon>Eukaryota</taxon>
        <taxon>Fungi</taxon>
        <taxon>Dikarya</taxon>
        <taxon>Ascomycota</taxon>
        <taxon>Pezizomycotina</taxon>
        <taxon>Eurotiomycetes</taxon>
        <taxon>Chaetothyriomycetidae</taxon>
        <taxon>Phaeomoniellales</taxon>
        <taxon>Phaeomoniellaceae</taxon>
        <taxon>Phaeomoniella</taxon>
    </lineage>
</organism>
<dbReference type="InterPro" id="IPR048869">
    <property type="entry name" value="OCRL-1_2_ASH"/>
</dbReference>
<dbReference type="SMART" id="SM00128">
    <property type="entry name" value="IPPc"/>
    <property type="match status" value="1"/>
</dbReference>
<accession>A0A0G2GBR2</accession>
<feature type="compositionally biased region" description="Low complexity" evidence="1">
    <location>
        <begin position="1015"/>
        <end position="1028"/>
    </location>
</feature>
<dbReference type="OrthoDB" id="7862313at2759"/>
<keyword evidence="4" id="KW-1185">Reference proteome</keyword>
<feature type="region of interest" description="Disordered" evidence="1">
    <location>
        <begin position="358"/>
        <end position="379"/>
    </location>
</feature>
<evidence type="ECO:0000313" key="4">
    <source>
        <dbReference type="Proteomes" id="UP000053317"/>
    </source>
</evidence>
<reference evidence="3 4" key="1">
    <citation type="submission" date="2015-05" db="EMBL/GenBank/DDBJ databases">
        <title>Distinctive expansion of gene families associated with plant cell wall degradation and secondary metabolism in the genomes of grapevine trunk pathogens.</title>
        <authorList>
            <person name="Lawrence D.P."/>
            <person name="Travadon R."/>
            <person name="Rolshausen P.E."/>
            <person name="Baumgartner K."/>
        </authorList>
    </citation>
    <scope>NUCLEOTIDE SEQUENCE [LARGE SCALE GENOMIC DNA]</scope>
    <source>
        <strain evidence="3">UCRPC4</strain>
    </source>
</reference>
<feature type="region of interest" description="Disordered" evidence="1">
    <location>
        <begin position="758"/>
        <end position="785"/>
    </location>
</feature>
<feature type="compositionally biased region" description="Basic and acidic residues" evidence="1">
    <location>
        <begin position="462"/>
        <end position="478"/>
    </location>
</feature>
<feature type="compositionally biased region" description="Acidic residues" evidence="1">
    <location>
        <begin position="480"/>
        <end position="499"/>
    </location>
</feature>
<reference evidence="3 4" key="2">
    <citation type="submission" date="2015-05" db="EMBL/GenBank/DDBJ databases">
        <authorList>
            <person name="Morales-Cruz A."/>
            <person name="Amrine K.C."/>
            <person name="Cantu D."/>
        </authorList>
    </citation>
    <scope>NUCLEOTIDE SEQUENCE [LARGE SCALE GENOMIC DNA]</scope>
    <source>
        <strain evidence="3">UCRPC4</strain>
    </source>
</reference>
<evidence type="ECO:0000313" key="3">
    <source>
        <dbReference type="EMBL" id="KKY21073.1"/>
    </source>
</evidence>
<dbReference type="InterPro" id="IPR000300">
    <property type="entry name" value="IPPc"/>
</dbReference>
<feature type="region of interest" description="Disordered" evidence="1">
    <location>
        <begin position="462"/>
        <end position="514"/>
    </location>
</feature>
<dbReference type="EMBL" id="LCWF01000088">
    <property type="protein sequence ID" value="KKY21073.1"/>
    <property type="molecule type" value="Genomic_DNA"/>
</dbReference>
<dbReference type="InterPro" id="IPR046985">
    <property type="entry name" value="IP5"/>
</dbReference>
<dbReference type="AlphaFoldDB" id="A0A0G2GBR2"/>
<dbReference type="InterPro" id="IPR036691">
    <property type="entry name" value="Endo/exonu/phosph_ase_sf"/>
</dbReference>
<evidence type="ECO:0000256" key="1">
    <source>
        <dbReference type="SAM" id="MobiDB-lite"/>
    </source>
</evidence>
<feature type="compositionally biased region" description="Basic and acidic residues" evidence="1">
    <location>
        <begin position="500"/>
        <end position="511"/>
    </location>
</feature>
<dbReference type="Pfam" id="PF21310">
    <property type="entry name" value="OCRL-like_ASH"/>
    <property type="match status" value="1"/>
</dbReference>
<proteinExistence type="predicted"/>
<feature type="compositionally biased region" description="Low complexity" evidence="1">
    <location>
        <begin position="988"/>
        <end position="1008"/>
    </location>
</feature>
<sequence length="1095" mass="120958">MAAPSTEDSGPWPPIQETPGGFPVAPHDNDDSAVESTPYSLSQAVKARKSEYVRKKSIKIKIGTWNVASTNGAERDLGGWFVDGKGIHGLTENLSGLDEDPMRQSQAGKENERPKDLETVEHQEARFSKHQPTLPNEDVAAVPAGRDIGIYVLGLQEVVDISSASEALRPYTDPSTARRWKTAMENALPSGYQQIAEEQLLGLLILVYAAPDVAPTISSVSSTSVGTGLLGYMGNKGAVSVRLVLGETTRIIFVDCHLAAGSDKAALERRNWDAAQVVSRTRFDPITDGAADAEGFGDGIGDEDFCFWFGDLNYRLEDIPGEDVRRLLLLHTKNEYDLNNSSKRKIDSELGYVSVQTSEDVNAPDSDDELSLDPKSDPASLQTTLQSLLPHDQLLKQQKIRKAFHDGWREGEIDFLPTYKYDVGSVGMFDSGEKKRGPSWCDRILFRTRRDRLRALEQIEQEEKDRKRDEEMKARGIEEASQEDDILFDYDPENDDDAVGDDHDNNQDRPSSELVTTKAGFEDMISIDHYSSHQRVLSSDHKPLDAVFTLTYDSVVPELRAHVHQEVAKQLDKAENEGRPTVTIVVDHPREEASPSHDVNNSSQSDHHSINFGEVRYRRRKVRSMTIANTGSVIATVSFIDRPIEEGAKAGKSPPWLQIHVEKTSDNANSNPSALHEYSLEPGETAQVELAVDIDSLKLVQRLNERILTMEDILVLRVNNGRDHFIPVKGEWMQSCLCRTIDDLVVLPESGIQKKTLLAKGPQSDNGPSAENEHGNENSCKSESPVRVSAPRELFALTEAIQGFLTRSIAEWDMTHEPSESKPWSFNASGFNGWPFDERARTLTFSPHHPALMSSIFEALDTGTALKDHFPDDAPSLLRLEALSEAICIFLSSLVDGVIPSEIWADIDDRLRETEKDKVQMAKDDLQTLILESLSSKPAHHVSLTFLVFMLNKIINEILPGCQSISSNVPAGHFAATQPETEPPPTDPASTMSPSSRSATSMFSSLSLRGRRTRSNTLSSTSSSAAGSGPDGQYPPPATGSNSEPKTDLRLAMIRAYTVNFADAVIRSGSPVPLKEKDKRSLLERKRKALETLLQ</sequence>
<dbReference type="Gene3D" id="2.60.40.10">
    <property type="entry name" value="Immunoglobulins"/>
    <property type="match status" value="1"/>
</dbReference>
<dbReference type="PANTHER" id="PTHR11200">
    <property type="entry name" value="INOSITOL 5-PHOSPHATASE"/>
    <property type="match status" value="1"/>
</dbReference>
<protein>
    <submittedName>
        <fullName evidence="3">Putative phosphatase family protein</fullName>
    </submittedName>
</protein>